<proteinExistence type="predicted"/>
<protein>
    <recommendedName>
        <fullName evidence="4">Vasotab</fullName>
    </recommendedName>
</protein>
<sequence length="69" mass="7417">MKFCVALISMLLCCSLIVAQSNCPSICPAIFSPVCGQANVRGQQVRCQFSNSCVMGSSGCRNKISKFSY</sequence>
<name>A0AAD4K7Y8_9MUSC</name>
<accession>A0AAD4K7Y8</accession>
<feature type="chain" id="PRO_5041962532" description="Vasotab" evidence="1">
    <location>
        <begin position="20"/>
        <end position="69"/>
    </location>
</feature>
<dbReference type="InterPro" id="IPR036058">
    <property type="entry name" value="Kazal_dom_sf"/>
</dbReference>
<organism evidence="2 3">
    <name type="scientific">Drosophila rubida</name>
    <dbReference type="NCBI Taxonomy" id="30044"/>
    <lineage>
        <taxon>Eukaryota</taxon>
        <taxon>Metazoa</taxon>
        <taxon>Ecdysozoa</taxon>
        <taxon>Arthropoda</taxon>
        <taxon>Hexapoda</taxon>
        <taxon>Insecta</taxon>
        <taxon>Pterygota</taxon>
        <taxon>Neoptera</taxon>
        <taxon>Endopterygota</taxon>
        <taxon>Diptera</taxon>
        <taxon>Brachycera</taxon>
        <taxon>Muscomorpha</taxon>
        <taxon>Ephydroidea</taxon>
        <taxon>Drosophilidae</taxon>
        <taxon>Drosophila</taxon>
    </lineage>
</organism>
<evidence type="ECO:0000256" key="1">
    <source>
        <dbReference type="SAM" id="SignalP"/>
    </source>
</evidence>
<dbReference type="SUPFAM" id="SSF100895">
    <property type="entry name" value="Kazal-type serine protease inhibitors"/>
    <property type="match status" value="1"/>
</dbReference>
<evidence type="ECO:0008006" key="4">
    <source>
        <dbReference type="Google" id="ProtNLM"/>
    </source>
</evidence>
<dbReference type="AlphaFoldDB" id="A0AAD4K7Y8"/>
<keyword evidence="1" id="KW-0732">Signal</keyword>
<keyword evidence="3" id="KW-1185">Reference proteome</keyword>
<gene>
    <name evidence="2" type="ORF">KR093_006870</name>
</gene>
<dbReference type="Gene3D" id="3.30.60.30">
    <property type="match status" value="1"/>
</dbReference>
<dbReference type="EMBL" id="JAJJHW010000824">
    <property type="protein sequence ID" value="KAH8381498.1"/>
    <property type="molecule type" value="Genomic_DNA"/>
</dbReference>
<evidence type="ECO:0000313" key="2">
    <source>
        <dbReference type="EMBL" id="KAH8381498.1"/>
    </source>
</evidence>
<comment type="caution">
    <text evidence="2">The sequence shown here is derived from an EMBL/GenBank/DDBJ whole genome shotgun (WGS) entry which is preliminary data.</text>
</comment>
<feature type="signal peptide" evidence="1">
    <location>
        <begin position="1"/>
        <end position="19"/>
    </location>
</feature>
<reference evidence="2" key="1">
    <citation type="journal article" date="2021" name="Mol. Ecol. Resour.">
        <title>Phylogenomic analyses of the genus Drosophila reveals genomic signals of climate adaptation.</title>
        <authorList>
            <person name="Li F."/>
            <person name="Rane R.V."/>
            <person name="Luria V."/>
            <person name="Xiong Z."/>
            <person name="Chen J."/>
            <person name="Li Z."/>
            <person name="Catullo R.A."/>
            <person name="Griffin P.C."/>
            <person name="Schiffer M."/>
            <person name="Pearce S."/>
            <person name="Lee S.F."/>
            <person name="McElroy K."/>
            <person name="Stocker A."/>
            <person name="Shirriffs J."/>
            <person name="Cockerell F."/>
            <person name="Coppin C."/>
            <person name="Sgro C.M."/>
            <person name="Karger A."/>
            <person name="Cain J.W."/>
            <person name="Weber J.A."/>
            <person name="Santpere G."/>
            <person name="Kirschner M.W."/>
            <person name="Hoffmann A.A."/>
            <person name="Oakeshott J.G."/>
            <person name="Zhang G."/>
        </authorList>
    </citation>
    <scope>NUCLEOTIDE SEQUENCE</scope>
    <source>
        <strain evidence="2">BGI-SZ-2011g</strain>
    </source>
</reference>
<dbReference type="Proteomes" id="UP001200034">
    <property type="component" value="Unassembled WGS sequence"/>
</dbReference>
<evidence type="ECO:0000313" key="3">
    <source>
        <dbReference type="Proteomes" id="UP001200034"/>
    </source>
</evidence>